<keyword evidence="4" id="KW-0378">Hydrolase</keyword>
<keyword evidence="5" id="KW-0862">Zinc</keyword>
<evidence type="ECO:0000256" key="1">
    <source>
        <dbReference type="ARBA" id="ARBA00001947"/>
    </source>
</evidence>
<dbReference type="GO" id="GO:0046872">
    <property type="term" value="F:metal ion binding"/>
    <property type="evidence" value="ECO:0007669"/>
    <property type="project" value="UniProtKB-KW"/>
</dbReference>
<dbReference type="InterPro" id="IPR051013">
    <property type="entry name" value="MBL_superfamily_lactonases"/>
</dbReference>
<evidence type="ECO:0000256" key="3">
    <source>
        <dbReference type="ARBA" id="ARBA00022723"/>
    </source>
</evidence>
<keyword evidence="3" id="KW-0479">Metal-binding</keyword>
<dbReference type="GO" id="GO:0016787">
    <property type="term" value="F:hydrolase activity"/>
    <property type="evidence" value="ECO:0007669"/>
    <property type="project" value="UniProtKB-KW"/>
</dbReference>
<evidence type="ECO:0000256" key="4">
    <source>
        <dbReference type="ARBA" id="ARBA00022801"/>
    </source>
</evidence>
<organism evidence="6 7">
    <name type="scientific">Nocardia huaxiensis</name>
    <dbReference type="NCBI Taxonomy" id="2755382"/>
    <lineage>
        <taxon>Bacteria</taxon>
        <taxon>Bacillati</taxon>
        <taxon>Actinomycetota</taxon>
        <taxon>Actinomycetes</taxon>
        <taxon>Mycobacteriales</taxon>
        <taxon>Nocardiaceae</taxon>
        <taxon>Nocardia</taxon>
    </lineage>
</organism>
<evidence type="ECO:0000313" key="7">
    <source>
        <dbReference type="Proteomes" id="UP000515512"/>
    </source>
</evidence>
<dbReference type="SUPFAM" id="SSF56281">
    <property type="entry name" value="Metallo-hydrolase/oxidoreductase"/>
    <property type="match status" value="1"/>
</dbReference>
<dbReference type="InterPro" id="IPR036866">
    <property type="entry name" value="RibonucZ/Hydroxyglut_hydro"/>
</dbReference>
<evidence type="ECO:0000256" key="2">
    <source>
        <dbReference type="ARBA" id="ARBA00007749"/>
    </source>
</evidence>
<evidence type="ECO:0000256" key="5">
    <source>
        <dbReference type="ARBA" id="ARBA00022833"/>
    </source>
</evidence>
<protein>
    <recommendedName>
        <fullName evidence="8">Metallo-beta-lactamase superfamily protein</fullName>
    </recommendedName>
</protein>
<evidence type="ECO:0000313" key="6">
    <source>
        <dbReference type="EMBL" id="QLY33175.1"/>
    </source>
</evidence>
<dbReference type="EMBL" id="CP059399">
    <property type="protein sequence ID" value="QLY33175.1"/>
    <property type="molecule type" value="Genomic_DNA"/>
</dbReference>
<evidence type="ECO:0008006" key="8">
    <source>
        <dbReference type="Google" id="ProtNLM"/>
    </source>
</evidence>
<accession>A0A7D6VHV7</accession>
<dbReference type="Gene3D" id="3.60.15.10">
    <property type="entry name" value="Ribonuclease Z/Hydroxyacylglutathione hydrolase-like"/>
    <property type="match status" value="1"/>
</dbReference>
<dbReference type="RefSeq" id="WP_181584339.1">
    <property type="nucleotide sequence ID" value="NZ_CP059399.1"/>
</dbReference>
<proteinExistence type="inferred from homology"/>
<gene>
    <name evidence="6" type="ORF">H0264_13920</name>
</gene>
<comment type="similarity">
    <text evidence="2">Belongs to the metallo-beta-lactamase superfamily.</text>
</comment>
<dbReference type="PANTHER" id="PTHR42978:SF7">
    <property type="entry name" value="METALLO-HYDROLASE RV2300C-RELATED"/>
    <property type="match status" value="1"/>
</dbReference>
<dbReference type="PANTHER" id="PTHR42978">
    <property type="entry name" value="QUORUM-QUENCHING LACTONASE YTNP-RELATED-RELATED"/>
    <property type="match status" value="1"/>
</dbReference>
<sequence length="374" mass="41394">MSIAERLTTAPIAIPRPATTARFTRIDAFDKALIAPGGFGPRLRACRTAALDFRREFAATGRPDSVRTHDLISLPYPTRYGLFRAAISPTPFLTISNRMLIVRWTETDGTPRTLLFEPSDHELDSYTPYFAELERLTPGPLRGLFVTEHSDVLTACRRAGVDPAEVDYLAFDHLHTQDVRRWLGTTRPQPDISPDRPVPAAFPNAKLLAQRDELEAMADLHPFQRPWYQPTTFVDLPPEKILPLDGSVLLGPGVALITTPGHAMGNQSLVLNTDTGIWAISENAIATECLTPENSRIPGLAHAAKNWGHEVILNANTIETTYEQYNSLIIEKTIADVSQQDSRYLQFFPSSELTGALLNPGTSPSFAHRAIRHG</sequence>
<comment type="cofactor">
    <cofactor evidence="1">
        <name>Zn(2+)</name>
        <dbReference type="ChEBI" id="CHEBI:29105"/>
    </cofactor>
</comment>
<dbReference type="KEGG" id="nhu:H0264_13920"/>
<dbReference type="Proteomes" id="UP000515512">
    <property type="component" value="Chromosome"/>
</dbReference>
<keyword evidence="7" id="KW-1185">Reference proteome</keyword>
<name>A0A7D6VHV7_9NOCA</name>
<reference evidence="6 7" key="1">
    <citation type="submission" date="2020-07" db="EMBL/GenBank/DDBJ databases">
        <authorList>
            <person name="Zhuang K."/>
            <person name="Ran Y."/>
        </authorList>
    </citation>
    <scope>NUCLEOTIDE SEQUENCE [LARGE SCALE GENOMIC DNA]</scope>
    <source>
        <strain evidence="6 7">WCH-YHL-001</strain>
    </source>
</reference>
<dbReference type="AlphaFoldDB" id="A0A7D6VHV7"/>